<sequence length="82" mass="8931">MGKGTVDWDSVPAWQRLVASIYATGVKIDLRAAAAYYGTTYDTLENRLRKIKKDAEALKSEADPNAVVTPSRSKSTASTPKK</sequence>
<protein>
    <recommendedName>
        <fullName evidence="4">HTH psq-type domain-containing protein</fullName>
    </recommendedName>
</protein>
<proteinExistence type="predicted"/>
<evidence type="ECO:0000256" key="1">
    <source>
        <dbReference type="SAM" id="MobiDB-lite"/>
    </source>
</evidence>
<reference evidence="2 3" key="1">
    <citation type="submission" date="2023-08" db="EMBL/GenBank/DDBJ databases">
        <title>Black Yeasts Isolated from many extreme environments.</title>
        <authorList>
            <person name="Coleine C."/>
            <person name="Stajich J.E."/>
            <person name="Selbmann L."/>
        </authorList>
    </citation>
    <scope>NUCLEOTIDE SEQUENCE [LARGE SCALE GENOMIC DNA]</scope>
    <source>
        <strain evidence="2 3">CCFEE 5935</strain>
    </source>
</reference>
<evidence type="ECO:0000313" key="2">
    <source>
        <dbReference type="EMBL" id="KAK5166114.1"/>
    </source>
</evidence>
<gene>
    <name evidence="2" type="ORF">LTR77_008375</name>
</gene>
<comment type="caution">
    <text evidence="2">The sequence shown here is derived from an EMBL/GenBank/DDBJ whole genome shotgun (WGS) entry which is preliminary data.</text>
</comment>
<feature type="compositionally biased region" description="Polar residues" evidence="1">
    <location>
        <begin position="68"/>
        <end position="82"/>
    </location>
</feature>
<name>A0AAV9P0S0_9PEZI</name>
<keyword evidence="3" id="KW-1185">Reference proteome</keyword>
<accession>A0AAV9P0S0</accession>
<organism evidence="2 3">
    <name type="scientific">Saxophila tyrrhenica</name>
    <dbReference type="NCBI Taxonomy" id="1690608"/>
    <lineage>
        <taxon>Eukaryota</taxon>
        <taxon>Fungi</taxon>
        <taxon>Dikarya</taxon>
        <taxon>Ascomycota</taxon>
        <taxon>Pezizomycotina</taxon>
        <taxon>Dothideomycetes</taxon>
        <taxon>Dothideomycetidae</taxon>
        <taxon>Mycosphaerellales</taxon>
        <taxon>Extremaceae</taxon>
        <taxon>Saxophila</taxon>
    </lineage>
</organism>
<evidence type="ECO:0008006" key="4">
    <source>
        <dbReference type="Google" id="ProtNLM"/>
    </source>
</evidence>
<dbReference type="AlphaFoldDB" id="A0AAV9P0S0"/>
<dbReference type="GeneID" id="89929708"/>
<dbReference type="EMBL" id="JAVRRT010000014">
    <property type="protein sequence ID" value="KAK5166114.1"/>
    <property type="molecule type" value="Genomic_DNA"/>
</dbReference>
<dbReference type="RefSeq" id="XP_064656067.1">
    <property type="nucleotide sequence ID" value="XM_064805607.1"/>
</dbReference>
<feature type="region of interest" description="Disordered" evidence="1">
    <location>
        <begin position="59"/>
        <end position="82"/>
    </location>
</feature>
<evidence type="ECO:0000313" key="3">
    <source>
        <dbReference type="Proteomes" id="UP001337655"/>
    </source>
</evidence>
<dbReference type="Proteomes" id="UP001337655">
    <property type="component" value="Unassembled WGS sequence"/>
</dbReference>